<keyword evidence="6" id="KW-1185">Reference proteome</keyword>
<dbReference type="Proteomes" id="UP000734854">
    <property type="component" value="Unassembled WGS sequence"/>
</dbReference>
<evidence type="ECO:0000313" key="6">
    <source>
        <dbReference type="Proteomes" id="UP000734854"/>
    </source>
</evidence>
<keyword evidence="3" id="KW-0862">Zinc</keyword>
<dbReference type="AlphaFoldDB" id="A0A8J5G9I0"/>
<dbReference type="GO" id="GO:0008270">
    <property type="term" value="F:zinc ion binding"/>
    <property type="evidence" value="ECO:0007669"/>
    <property type="project" value="UniProtKB-KW"/>
</dbReference>
<keyword evidence="2" id="KW-0863">Zinc-finger</keyword>
<sequence length="135" mass="14227">MVGDFMVPVDSVVESAVCLDTSHRGRGWPASYGPVAATAAAGCSVSRMINADKKKKGGQVVECRICQEEGDECDLESPCACTGTLKVSVSSSSTLPLPIALRFFLCSLPIENVSRNGAIRKGTSFVKSAARLRSE</sequence>
<proteinExistence type="predicted"/>
<reference evidence="5 6" key="1">
    <citation type="submission" date="2020-08" db="EMBL/GenBank/DDBJ databases">
        <title>Plant Genome Project.</title>
        <authorList>
            <person name="Zhang R.-G."/>
        </authorList>
    </citation>
    <scope>NUCLEOTIDE SEQUENCE [LARGE SCALE GENOMIC DNA]</scope>
    <source>
        <tissue evidence="5">Rhizome</tissue>
    </source>
</reference>
<evidence type="ECO:0000313" key="5">
    <source>
        <dbReference type="EMBL" id="KAG6503358.1"/>
    </source>
</evidence>
<protein>
    <recommendedName>
        <fullName evidence="4">RING-CH-type domain-containing protein</fullName>
    </recommendedName>
</protein>
<organism evidence="5 6">
    <name type="scientific">Zingiber officinale</name>
    <name type="common">Ginger</name>
    <name type="synonym">Amomum zingiber</name>
    <dbReference type="NCBI Taxonomy" id="94328"/>
    <lineage>
        <taxon>Eukaryota</taxon>
        <taxon>Viridiplantae</taxon>
        <taxon>Streptophyta</taxon>
        <taxon>Embryophyta</taxon>
        <taxon>Tracheophyta</taxon>
        <taxon>Spermatophyta</taxon>
        <taxon>Magnoliopsida</taxon>
        <taxon>Liliopsida</taxon>
        <taxon>Zingiberales</taxon>
        <taxon>Zingiberaceae</taxon>
        <taxon>Zingiber</taxon>
    </lineage>
</organism>
<evidence type="ECO:0000256" key="3">
    <source>
        <dbReference type="ARBA" id="ARBA00022833"/>
    </source>
</evidence>
<keyword evidence="1" id="KW-0479">Metal-binding</keyword>
<dbReference type="InterPro" id="IPR011016">
    <property type="entry name" value="Znf_RING-CH"/>
</dbReference>
<evidence type="ECO:0000256" key="1">
    <source>
        <dbReference type="ARBA" id="ARBA00022723"/>
    </source>
</evidence>
<dbReference type="EMBL" id="JACMSC010000010">
    <property type="protein sequence ID" value="KAG6503358.1"/>
    <property type="molecule type" value="Genomic_DNA"/>
</dbReference>
<dbReference type="Gene3D" id="3.30.40.10">
    <property type="entry name" value="Zinc/RING finger domain, C3HC4 (zinc finger)"/>
    <property type="match status" value="1"/>
</dbReference>
<accession>A0A8J5G9I0</accession>
<dbReference type="Pfam" id="PF12906">
    <property type="entry name" value="RINGv"/>
    <property type="match status" value="1"/>
</dbReference>
<comment type="caution">
    <text evidence="5">The sequence shown here is derived from an EMBL/GenBank/DDBJ whole genome shotgun (WGS) entry which is preliminary data.</text>
</comment>
<name>A0A8J5G9I0_ZINOF</name>
<evidence type="ECO:0000259" key="4">
    <source>
        <dbReference type="Pfam" id="PF12906"/>
    </source>
</evidence>
<evidence type="ECO:0000256" key="2">
    <source>
        <dbReference type="ARBA" id="ARBA00022771"/>
    </source>
</evidence>
<gene>
    <name evidence="5" type="ORF">ZIOFF_035670</name>
</gene>
<feature type="domain" description="RING-CH-type" evidence="4">
    <location>
        <begin position="63"/>
        <end position="87"/>
    </location>
</feature>
<dbReference type="InterPro" id="IPR013083">
    <property type="entry name" value="Znf_RING/FYVE/PHD"/>
</dbReference>